<dbReference type="PANTHER" id="PTHR44196">
    <property type="entry name" value="DEHYDROGENASE/REDUCTASE SDR FAMILY MEMBER 7B"/>
    <property type="match status" value="1"/>
</dbReference>
<dbReference type="PANTHER" id="PTHR44196:SF1">
    <property type="entry name" value="DEHYDROGENASE_REDUCTASE SDR FAMILY MEMBER 7B"/>
    <property type="match status" value="1"/>
</dbReference>
<evidence type="ECO:0000313" key="4">
    <source>
        <dbReference type="Proteomes" id="UP001165269"/>
    </source>
</evidence>
<dbReference type="PRINTS" id="PR00081">
    <property type="entry name" value="GDHRDH"/>
</dbReference>
<dbReference type="RefSeq" id="WP_242773758.1">
    <property type="nucleotide sequence ID" value="NZ_JALDAY010000013.1"/>
</dbReference>
<comment type="similarity">
    <text evidence="1">Belongs to the short-chain dehydrogenases/reductases (SDR) family.</text>
</comment>
<dbReference type="InterPro" id="IPR002347">
    <property type="entry name" value="SDR_fam"/>
</dbReference>
<dbReference type="Gene3D" id="3.40.50.720">
    <property type="entry name" value="NAD(P)-binding Rossmann-like Domain"/>
    <property type="match status" value="1"/>
</dbReference>
<dbReference type="Pfam" id="PF00106">
    <property type="entry name" value="adh_short"/>
    <property type="match status" value="1"/>
</dbReference>
<evidence type="ECO:0000256" key="1">
    <source>
        <dbReference type="ARBA" id="ARBA00006484"/>
    </source>
</evidence>
<evidence type="ECO:0000313" key="3">
    <source>
        <dbReference type="EMBL" id="MCI3276792.1"/>
    </source>
</evidence>
<sequence>MTDFTREYGPVAVITGASSGIGHSFAGQLAARGLDVVLVARRTDRLEELAQQLRRTHGVEATVVAADLADPAAPEQVLDTVADLDVGLLVSNAGFSSVKGPFEQERAEVLSSMLMVNSLAPTLLAHGLSPRWKERGRGGIVFTSSVEGLLGIPYSAAYPATKAYVIALAEALWAELGPAGVDVLALCPGATDTGAIRRQGINPMTLPHLMSPDDVARSALDHLHDGPVHIPSAHYQEMFHTLLAMPRRDALTTMARSMPK</sequence>
<proteinExistence type="inferred from homology"/>
<accession>A0ABS9YHR4</accession>
<organism evidence="3 4">
    <name type="scientific">Streptomyces cylindrosporus</name>
    <dbReference type="NCBI Taxonomy" id="2927583"/>
    <lineage>
        <taxon>Bacteria</taxon>
        <taxon>Bacillati</taxon>
        <taxon>Actinomycetota</taxon>
        <taxon>Actinomycetes</taxon>
        <taxon>Kitasatosporales</taxon>
        <taxon>Streptomycetaceae</taxon>
        <taxon>Streptomyces</taxon>
    </lineage>
</organism>
<protein>
    <submittedName>
        <fullName evidence="3">SDR family NAD(P)-dependent oxidoreductase</fullName>
    </submittedName>
</protein>
<dbReference type="SUPFAM" id="SSF51735">
    <property type="entry name" value="NAD(P)-binding Rossmann-fold domains"/>
    <property type="match status" value="1"/>
</dbReference>
<dbReference type="PIRSF" id="PIRSF000126">
    <property type="entry name" value="11-beta-HSD1"/>
    <property type="match status" value="1"/>
</dbReference>
<name>A0ABS9YHR4_9ACTN</name>
<evidence type="ECO:0000256" key="2">
    <source>
        <dbReference type="ARBA" id="ARBA00023002"/>
    </source>
</evidence>
<keyword evidence="4" id="KW-1185">Reference proteome</keyword>
<reference evidence="3" key="1">
    <citation type="submission" date="2022-03" db="EMBL/GenBank/DDBJ databases">
        <title>Streptomyces 7R015 and 7R016 isolated from Barleria lupulina in Thailand.</title>
        <authorList>
            <person name="Kanchanasin P."/>
            <person name="Phongsopitanun W."/>
            <person name="Tanasupawat S."/>
        </authorList>
    </citation>
    <scope>NUCLEOTIDE SEQUENCE</scope>
    <source>
        <strain evidence="3">7R015</strain>
    </source>
</reference>
<comment type="caution">
    <text evidence="3">The sequence shown here is derived from an EMBL/GenBank/DDBJ whole genome shotgun (WGS) entry which is preliminary data.</text>
</comment>
<gene>
    <name evidence="3" type="ORF">MQP27_37545</name>
</gene>
<dbReference type="Proteomes" id="UP001165269">
    <property type="component" value="Unassembled WGS sequence"/>
</dbReference>
<keyword evidence="2" id="KW-0560">Oxidoreductase</keyword>
<dbReference type="EMBL" id="JALDAY010000013">
    <property type="protein sequence ID" value="MCI3276792.1"/>
    <property type="molecule type" value="Genomic_DNA"/>
</dbReference>
<dbReference type="InterPro" id="IPR036291">
    <property type="entry name" value="NAD(P)-bd_dom_sf"/>
</dbReference>